<organism evidence="14 15">
    <name type="scientific">Pristionchus fissidentatus</name>
    <dbReference type="NCBI Taxonomy" id="1538716"/>
    <lineage>
        <taxon>Eukaryota</taxon>
        <taxon>Metazoa</taxon>
        <taxon>Ecdysozoa</taxon>
        <taxon>Nematoda</taxon>
        <taxon>Chromadorea</taxon>
        <taxon>Rhabditida</taxon>
        <taxon>Rhabditina</taxon>
        <taxon>Diplogasteromorpha</taxon>
        <taxon>Diplogasteroidea</taxon>
        <taxon>Neodiplogasteridae</taxon>
        <taxon>Pristionchus</taxon>
    </lineage>
</organism>
<proteinExistence type="predicted"/>
<keyword evidence="5" id="KW-0479">Metal-binding</keyword>
<accession>A0AAV5VL25</accession>
<keyword evidence="4" id="KW-0949">S-adenosyl-L-methionine</keyword>
<gene>
    <name evidence="14" type="ORF">PFISCL1PPCAC_11385</name>
</gene>
<dbReference type="AlphaFoldDB" id="A0AAV5VL25"/>
<keyword evidence="7" id="KW-0863">Zinc-finger</keyword>
<keyword evidence="9" id="KW-0805">Transcription regulation</keyword>
<evidence type="ECO:0000256" key="9">
    <source>
        <dbReference type="ARBA" id="ARBA00023015"/>
    </source>
</evidence>
<keyword evidence="11" id="KW-0539">Nucleus</keyword>
<dbReference type="GO" id="GO:0010468">
    <property type="term" value="P:regulation of gene expression"/>
    <property type="evidence" value="ECO:0007669"/>
    <property type="project" value="TreeGrafter"/>
</dbReference>
<dbReference type="GO" id="GO:0005634">
    <property type="term" value="C:nucleus"/>
    <property type="evidence" value="ECO:0007669"/>
    <property type="project" value="UniProtKB-SubCell"/>
</dbReference>
<evidence type="ECO:0000256" key="3">
    <source>
        <dbReference type="ARBA" id="ARBA00022679"/>
    </source>
</evidence>
<dbReference type="Gene3D" id="2.170.270.10">
    <property type="entry name" value="SET domain"/>
    <property type="match status" value="1"/>
</dbReference>
<sequence>IYFPSSFMSSKGRILIPGLYDTDESDNEETASTQPDDNGEAEELIPEVSGEDMVVEQEEMVEDARMEPQEEVEEEEEEEEYDPSDAPFLIRRPQLPAAPPVFEQREEEGGEHEDDEEPPELVRCIAEDDLDEVDVEPESPESSEFFFVVDVHNRCIRILKEGYGEKEYTTLERIPGETLAMLNERVYTPNTDDDDHFYCEQCVMSFRICCMKHPLYRIMDRPVTHPVEDRAKKTLPAFIRIRPSSIPNAGLGAFTSVELPVGMVFGPYQGVLSKESDTRGYSWEIRNVDAPSVFLDGSDPKYSNWMRYINSPRHDREQNLVAFQYNGSVYYRIIKPIDNDQELLVWYGAKYGESLGVFSTKKSVTKSRSNTSADVRNPFIM</sequence>
<evidence type="ECO:0000256" key="11">
    <source>
        <dbReference type="ARBA" id="ARBA00023242"/>
    </source>
</evidence>
<dbReference type="Pfam" id="PF21549">
    <property type="entry name" value="PRDM2_PR"/>
    <property type="match status" value="1"/>
</dbReference>
<dbReference type="GO" id="GO:0042054">
    <property type="term" value="F:histone methyltransferase activity"/>
    <property type="evidence" value="ECO:0007669"/>
    <property type="project" value="InterPro"/>
</dbReference>
<dbReference type="InterPro" id="IPR046341">
    <property type="entry name" value="SET_dom_sf"/>
</dbReference>
<feature type="domain" description="SET" evidence="13">
    <location>
        <begin position="237"/>
        <end position="348"/>
    </location>
</feature>
<dbReference type="SMART" id="SM00317">
    <property type="entry name" value="SET"/>
    <property type="match status" value="1"/>
</dbReference>
<evidence type="ECO:0000256" key="12">
    <source>
        <dbReference type="SAM" id="MobiDB-lite"/>
    </source>
</evidence>
<dbReference type="GO" id="GO:0008270">
    <property type="term" value="F:zinc ion binding"/>
    <property type="evidence" value="ECO:0007669"/>
    <property type="project" value="UniProtKB-KW"/>
</dbReference>
<evidence type="ECO:0000256" key="8">
    <source>
        <dbReference type="ARBA" id="ARBA00022833"/>
    </source>
</evidence>
<dbReference type="Proteomes" id="UP001432322">
    <property type="component" value="Unassembled WGS sequence"/>
</dbReference>
<evidence type="ECO:0000256" key="5">
    <source>
        <dbReference type="ARBA" id="ARBA00022723"/>
    </source>
</evidence>
<feature type="region of interest" description="Disordered" evidence="12">
    <location>
        <begin position="1"/>
        <end position="94"/>
    </location>
</feature>
<protein>
    <recommendedName>
        <fullName evidence="13">SET domain-containing protein</fullName>
    </recommendedName>
</protein>
<feature type="non-terminal residue" evidence="14">
    <location>
        <position position="1"/>
    </location>
</feature>
<evidence type="ECO:0000313" key="15">
    <source>
        <dbReference type="Proteomes" id="UP001432322"/>
    </source>
</evidence>
<dbReference type="InterPro" id="IPR044417">
    <property type="entry name" value="PRDM7_9_PR-SET"/>
</dbReference>
<evidence type="ECO:0000256" key="6">
    <source>
        <dbReference type="ARBA" id="ARBA00022737"/>
    </source>
</evidence>
<dbReference type="InterPro" id="IPR050331">
    <property type="entry name" value="Zinc_finger"/>
</dbReference>
<keyword evidence="10" id="KW-0804">Transcription</keyword>
<reference evidence="14" key="1">
    <citation type="submission" date="2023-10" db="EMBL/GenBank/DDBJ databases">
        <title>Genome assembly of Pristionchus species.</title>
        <authorList>
            <person name="Yoshida K."/>
            <person name="Sommer R.J."/>
        </authorList>
    </citation>
    <scope>NUCLEOTIDE SEQUENCE</scope>
    <source>
        <strain evidence="14">RS5133</strain>
    </source>
</reference>
<dbReference type="InterPro" id="IPR001214">
    <property type="entry name" value="SET_dom"/>
</dbReference>
<keyword evidence="6" id="KW-0677">Repeat</keyword>
<evidence type="ECO:0000256" key="10">
    <source>
        <dbReference type="ARBA" id="ARBA00023163"/>
    </source>
</evidence>
<comment type="caution">
    <text evidence="14">The sequence shown here is derived from an EMBL/GenBank/DDBJ whole genome shotgun (WGS) entry which is preliminary data.</text>
</comment>
<name>A0AAV5VL25_9BILA</name>
<evidence type="ECO:0000256" key="2">
    <source>
        <dbReference type="ARBA" id="ARBA00022603"/>
    </source>
</evidence>
<evidence type="ECO:0000259" key="13">
    <source>
        <dbReference type="PROSITE" id="PS50280"/>
    </source>
</evidence>
<evidence type="ECO:0000256" key="1">
    <source>
        <dbReference type="ARBA" id="ARBA00004123"/>
    </source>
</evidence>
<comment type="subcellular location">
    <subcellularLocation>
        <location evidence="1">Nucleus</location>
    </subcellularLocation>
</comment>
<dbReference type="PANTHER" id="PTHR16515">
    <property type="entry name" value="PR DOMAIN ZINC FINGER PROTEIN"/>
    <property type="match status" value="1"/>
</dbReference>
<keyword evidence="3" id="KW-0808">Transferase</keyword>
<keyword evidence="8" id="KW-0862">Zinc</keyword>
<dbReference type="SUPFAM" id="SSF82199">
    <property type="entry name" value="SET domain"/>
    <property type="match status" value="1"/>
</dbReference>
<dbReference type="EMBL" id="BTSY01000003">
    <property type="protein sequence ID" value="GMT20088.1"/>
    <property type="molecule type" value="Genomic_DNA"/>
</dbReference>
<dbReference type="PROSITE" id="PS50280">
    <property type="entry name" value="SET"/>
    <property type="match status" value="1"/>
</dbReference>
<evidence type="ECO:0000313" key="14">
    <source>
        <dbReference type="EMBL" id="GMT20088.1"/>
    </source>
</evidence>
<dbReference type="CDD" id="cd19193">
    <property type="entry name" value="PR-SET_PRDM7_9"/>
    <property type="match status" value="1"/>
</dbReference>
<keyword evidence="15" id="KW-1185">Reference proteome</keyword>
<dbReference type="PANTHER" id="PTHR16515:SF66">
    <property type="entry name" value="C2H2-TYPE DOMAIN-CONTAINING PROTEIN"/>
    <property type="match status" value="1"/>
</dbReference>
<feature type="compositionally biased region" description="Acidic residues" evidence="12">
    <location>
        <begin position="69"/>
        <end position="83"/>
    </location>
</feature>
<dbReference type="GO" id="GO:0032259">
    <property type="term" value="P:methylation"/>
    <property type="evidence" value="ECO:0007669"/>
    <property type="project" value="UniProtKB-KW"/>
</dbReference>
<evidence type="ECO:0000256" key="7">
    <source>
        <dbReference type="ARBA" id="ARBA00022771"/>
    </source>
</evidence>
<evidence type="ECO:0000256" key="4">
    <source>
        <dbReference type="ARBA" id="ARBA00022691"/>
    </source>
</evidence>
<keyword evidence="2" id="KW-0489">Methyltransferase</keyword>
<feature type="compositionally biased region" description="Acidic residues" evidence="12">
    <location>
        <begin position="37"/>
        <end position="61"/>
    </location>
</feature>